<evidence type="ECO:0000313" key="2">
    <source>
        <dbReference type="Proteomes" id="UP000693970"/>
    </source>
</evidence>
<dbReference type="AlphaFoldDB" id="A0A9K3L932"/>
<organism evidence="1 2">
    <name type="scientific">Nitzschia inconspicua</name>
    <dbReference type="NCBI Taxonomy" id="303405"/>
    <lineage>
        <taxon>Eukaryota</taxon>
        <taxon>Sar</taxon>
        <taxon>Stramenopiles</taxon>
        <taxon>Ochrophyta</taxon>
        <taxon>Bacillariophyta</taxon>
        <taxon>Bacillariophyceae</taxon>
        <taxon>Bacillariophycidae</taxon>
        <taxon>Bacillariales</taxon>
        <taxon>Bacillariaceae</taxon>
        <taxon>Nitzschia</taxon>
    </lineage>
</organism>
<reference evidence="1" key="2">
    <citation type="submission" date="2021-04" db="EMBL/GenBank/DDBJ databases">
        <authorList>
            <person name="Podell S."/>
        </authorList>
    </citation>
    <scope>NUCLEOTIDE SEQUENCE</scope>
    <source>
        <strain evidence="1">Hildebrandi</strain>
    </source>
</reference>
<accession>A0A9K3L932</accession>
<comment type="caution">
    <text evidence="1">The sequence shown here is derived from an EMBL/GenBank/DDBJ whole genome shotgun (WGS) entry which is preliminary data.</text>
</comment>
<proteinExistence type="predicted"/>
<evidence type="ECO:0000313" key="1">
    <source>
        <dbReference type="EMBL" id="KAG7357489.1"/>
    </source>
</evidence>
<name>A0A9K3L932_9STRA</name>
<keyword evidence="2" id="KW-1185">Reference proteome</keyword>
<dbReference type="EMBL" id="JAGRRH010000015">
    <property type="protein sequence ID" value="KAG7357489.1"/>
    <property type="molecule type" value="Genomic_DNA"/>
</dbReference>
<gene>
    <name evidence="1" type="ORF">IV203_002177</name>
</gene>
<protein>
    <submittedName>
        <fullName evidence="1">Uncharacterized protein</fullName>
    </submittedName>
</protein>
<sequence length="106" mass="11503">MAGKDVFTPLLFGENYPVLVATIQASRSPPYRNLYDVSNASETECFSFIKSGLRELPDSCLLIGLTSSGGGIEANRLNHGSDITSEGRLQGWLSCCELKNCGWTIL</sequence>
<reference evidence="1" key="1">
    <citation type="journal article" date="2021" name="Sci. Rep.">
        <title>Diploid genomic architecture of Nitzschia inconspicua, an elite biomass production diatom.</title>
        <authorList>
            <person name="Oliver A."/>
            <person name="Podell S."/>
            <person name="Pinowska A."/>
            <person name="Traller J.C."/>
            <person name="Smith S.R."/>
            <person name="McClure R."/>
            <person name="Beliaev A."/>
            <person name="Bohutskyi P."/>
            <person name="Hill E.A."/>
            <person name="Rabines A."/>
            <person name="Zheng H."/>
            <person name="Allen L.Z."/>
            <person name="Kuo A."/>
            <person name="Grigoriev I.V."/>
            <person name="Allen A.E."/>
            <person name="Hazlebeck D."/>
            <person name="Allen E.E."/>
        </authorList>
    </citation>
    <scope>NUCLEOTIDE SEQUENCE</scope>
    <source>
        <strain evidence="1">Hildebrandi</strain>
    </source>
</reference>
<dbReference type="Proteomes" id="UP000693970">
    <property type="component" value="Unassembled WGS sequence"/>
</dbReference>